<keyword evidence="1" id="KW-0620">Polyamine biosynthesis</keyword>
<keyword evidence="4" id="KW-1185">Reference proteome</keyword>
<dbReference type="CDD" id="cd02440">
    <property type="entry name" value="AdoMet_MTases"/>
    <property type="match status" value="1"/>
</dbReference>
<accession>A0A4Y9KZJ3</accession>
<feature type="transmembrane region" description="Helical" evidence="2">
    <location>
        <begin position="86"/>
        <end position="107"/>
    </location>
</feature>
<feature type="transmembrane region" description="Helical" evidence="2">
    <location>
        <begin position="57"/>
        <end position="77"/>
    </location>
</feature>
<dbReference type="PANTHER" id="PTHR43317">
    <property type="entry name" value="THERMOSPERMINE SYNTHASE ACAULIS5"/>
    <property type="match status" value="1"/>
</dbReference>
<keyword evidence="3" id="KW-0808">Transferase</keyword>
<feature type="transmembrane region" description="Helical" evidence="2">
    <location>
        <begin position="20"/>
        <end position="37"/>
    </location>
</feature>
<dbReference type="Gene3D" id="1.20.1250.20">
    <property type="entry name" value="MFS general substrate transporter like domains"/>
    <property type="match status" value="1"/>
</dbReference>
<evidence type="ECO:0000313" key="3">
    <source>
        <dbReference type="EMBL" id="TFV35976.1"/>
    </source>
</evidence>
<keyword evidence="2" id="KW-1133">Transmembrane helix</keyword>
<feature type="transmembrane region" description="Helical" evidence="2">
    <location>
        <begin position="161"/>
        <end position="185"/>
    </location>
</feature>
<keyword evidence="2" id="KW-0472">Membrane</keyword>
<evidence type="ECO:0000313" key="4">
    <source>
        <dbReference type="Proteomes" id="UP000298225"/>
    </source>
</evidence>
<dbReference type="OrthoDB" id="8171135at2"/>
<dbReference type="Gene3D" id="3.40.50.150">
    <property type="entry name" value="Vaccinia Virus protein VP39"/>
    <property type="match status" value="1"/>
</dbReference>
<dbReference type="GO" id="GO:0006596">
    <property type="term" value="P:polyamine biosynthetic process"/>
    <property type="evidence" value="ECO:0007669"/>
    <property type="project" value="UniProtKB-KW"/>
</dbReference>
<organism evidence="3 4">
    <name type="scientific">Bradyrhizobium frederickii</name>
    <dbReference type="NCBI Taxonomy" id="2560054"/>
    <lineage>
        <taxon>Bacteria</taxon>
        <taxon>Pseudomonadati</taxon>
        <taxon>Pseudomonadota</taxon>
        <taxon>Alphaproteobacteria</taxon>
        <taxon>Hyphomicrobiales</taxon>
        <taxon>Nitrobacteraceae</taxon>
        <taxon>Bradyrhizobium</taxon>
    </lineage>
</organism>
<feature type="transmembrane region" description="Helical" evidence="2">
    <location>
        <begin position="371"/>
        <end position="392"/>
    </location>
</feature>
<dbReference type="GO" id="GO:0008168">
    <property type="term" value="F:methyltransferase activity"/>
    <property type="evidence" value="ECO:0007669"/>
    <property type="project" value="UniProtKB-KW"/>
</dbReference>
<feature type="transmembrane region" description="Helical" evidence="2">
    <location>
        <begin position="191"/>
        <end position="211"/>
    </location>
</feature>
<feature type="transmembrane region" description="Helical" evidence="2">
    <location>
        <begin position="127"/>
        <end position="149"/>
    </location>
</feature>
<dbReference type="SUPFAM" id="SSF103473">
    <property type="entry name" value="MFS general substrate transporter"/>
    <property type="match status" value="1"/>
</dbReference>
<feature type="transmembrane region" description="Helical" evidence="2">
    <location>
        <begin position="305"/>
        <end position="322"/>
    </location>
</feature>
<name>A0A4Y9KZJ3_9BRAD</name>
<feature type="transmembrane region" description="Helical" evidence="2">
    <location>
        <begin position="232"/>
        <end position="250"/>
    </location>
</feature>
<gene>
    <name evidence="3" type="ORF">E4K66_24675</name>
</gene>
<feature type="transmembrane region" description="Helical" evidence="2">
    <location>
        <begin position="430"/>
        <end position="448"/>
    </location>
</feature>
<dbReference type="Proteomes" id="UP000298225">
    <property type="component" value="Unassembled WGS sequence"/>
</dbReference>
<dbReference type="AlphaFoldDB" id="A0A4Y9KZJ3"/>
<evidence type="ECO:0000256" key="2">
    <source>
        <dbReference type="SAM" id="Phobius"/>
    </source>
</evidence>
<dbReference type="GO" id="GO:0032259">
    <property type="term" value="P:methylation"/>
    <property type="evidence" value="ECO:0007669"/>
    <property type="project" value="UniProtKB-KW"/>
</dbReference>
<evidence type="ECO:0000256" key="1">
    <source>
        <dbReference type="ARBA" id="ARBA00023115"/>
    </source>
</evidence>
<keyword evidence="2" id="KW-0812">Transmembrane</keyword>
<dbReference type="SUPFAM" id="SSF53335">
    <property type="entry name" value="S-adenosyl-L-methionine-dependent methyltransferases"/>
    <property type="match status" value="1"/>
</dbReference>
<sequence>MTAVELPADAPAQRFAAPRVRVLCILFFFSGFPALIYQLTWQRSLFRIFGVNSESVTIIVTAFMLGLGLGSLCGGWISRRTNVKPLLLLGVIELATAAFGLASLQIFEQVGAMVADLPLPALAAINLVLVLLPTLLMGATLPILVSYLARMTGQIGDAVGTLYFVNTLGAGAACLVCATLIFPFLGMHEAVTIAAGINLAVGAGAIAAHILSGPGASPDSQTSTKAPDTQPILGMGPVVLLAMTGGFISLSYEIYLFRVMSFASGSSSLAFAMTLYAFLTGIAVGARKAGQSCRTLAPQDALRQAARDLIWANVFGAIFLPLMTQLAWVGAGVIGIAVAITYLIARQWGALLPYLSQFGIATDEQVGQRTALLYFANIAGCASGAILTGFVLTDYLGIRQIAAMLLVGGTMAALALIALGQTTAQERNRLGYLAIAVLVFGLGASALLSQRLLENLQGKTLADHDFPHIVENHSGIITVDADGTVFGNGMYDGRFNTDLKSDRNGIIRPYALSLFHPAPRQVLMIGLSSGSWAQVIANNPDVESLTIVEINRGYLELIAKHEDVRSILNNPKIRIVEDDGRRWLRHHPDARFDAVVSNTTWHFRANITNLLSSEFLGLVQQHLKPGGIFFYNTTNSRRAQRTGCTVFSHGARFLNHMVLSQTPIAWDHDRWRRTLETYSIDGKPEFASDDADRARLDALIADFRQDGPTIEPCPQLLEATTGQALVTDDNMGTEWRYFLGLE</sequence>
<feature type="transmembrane region" description="Helical" evidence="2">
    <location>
        <begin position="398"/>
        <end position="418"/>
    </location>
</feature>
<reference evidence="3 4" key="1">
    <citation type="submission" date="2019-03" db="EMBL/GenBank/DDBJ databases">
        <title>Bradyrhizobium strains diversity isolated from Chamaecrista fasciculata.</title>
        <authorList>
            <person name="Urquiaga M.C.O."/>
            <person name="Hungria M."/>
            <person name="Delamuta J.R.M."/>
        </authorList>
    </citation>
    <scope>NUCLEOTIDE SEQUENCE [LARGE SCALE GENOMIC DNA]</scope>
    <source>
        <strain evidence="3 4">CNPSo 3424</strain>
    </source>
</reference>
<dbReference type="Pfam" id="PF01564">
    <property type="entry name" value="Spermine_synth"/>
    <property type="match status" value="1"/>
</dbReference>
<proteinExistence type="predicted"/>
<dbReference type="PANTHER" id="PTHR43317:SF1">
    <property type="entry name" value="THERMOSPERMINE SYNTHASE ACAULIS5"/>
    <property type="match status" value="1"/>
</dbReference>
<dbReference type="NCBIfam" id="NF037959">
    <property type="entry name" value="MFS_SpdSyn"/>
    <property type="match status" value="1"/>
</dbReference>
<dbReference type="EMBL" id="SPQU01000012">
    <property type="protein sequence ID" value="TFV35976.1"/>
    <property type="molecule type" value="Genomic_DNA"/>
</dbReference>
<dbReference type="InterPro" id="IPR036259">
    <property type="entry name" value="MFS_trans_sf"/>
</dbReference>
<protein>
    <submittedName>
        <fullName evidence="3">Methyltransferase domain-containing protein</fullName>
    </submittedName>
</protein>
<dbReference type="InterPro" id="IPR029063">
    <property type="entry name" value="SAM-dependent_MTases_sf"/>
</dbReference>
<feature type="transmembrane region" description="Helical" evidence="2">
    <location>
        <begin position="262"/>
        <end position="284"/>
    </location>
</feature>
<comment type="caution">
    <text evidence="3">The sequence shown here is derived from an EMBL/GenBank/DDBJ whole genome shotgun (WGS) entry which is preliminary data.</text>
</comment>
<keyword evidence="3" id="KW-0489">Methyltransferase</keyword>
<dbReference type="RefSeq" id="WP_135170552.1">
    <property type="nucleotide sequence ID" value="NZ_SPQU01000012.1"/>
</dbReference>